<reference evidence="2" key="2">
    <citation type="submission" date="2013-10" db="EMBL/GenBank/DDBJ databases">
        <authorList>
            <person name="Aslett M."/>
        </authorList>
    </citation>
    <scope>NUCLEOTIDE SEQUENCE [LARGE SCALE GENOMIC DNA]</scope>
    <source>
        <strain evidence="2">Houghton</strain>
    </source>
</reference>
<dbReference type="Proteomes" id="UP000018201">
    <property type="component" value="Unassembled WGS sequence"/>
</dbReference>
<evidence type="ECO:0000313" key="2">
    <source>
        <dbReference type="EMBL" id="CDI74132.1"/>
    </source>
</evidence>
<sequence>MGDTGVGVARAAAAAAPADASAAVASKAAAAVEAPSRTAPAYAANRKATADMPAEARFSVSWYDQSGADSYTDLDSSTATPRATISTDEGPFSGSPCCLHLHRLAVLQHQVENKPETETLGSLPFLSSGIFNTGAPGGPPAPSDAVASLEAPAAAHEGKTEAGEAPTEASELEGGEAAAAAAAAEGSLWNQGVTPLRSLMETMFSQGALGAPRAQSTATFPIRRSRTSSMTGTREAFQGKLLGQASWMGLLLPSERLPPLYSFDSNAINYHLLPLSLLHKFKGAPLGPPADEIALPQTPPPERVRGPPLVPADKKKPGKKGGKKKKKKKARGAKRAPKGGSQPGPPPSSLLPTIENYWGPPFQRPHQEAFQGPHGAPLGSGASVEGPDKEEISSFVSCVQGVSCLDGGGAPWLTDRQLGALILRVGGPLRCLSLGKNHVGVETEKALAACPKYRLDPKP</sequence>
<evidence type="ECO:0000313" key="3">
    <source>
        <dbReference type="Proteomes" id="UP000018201"/>
    </source>
</evidence>
<dbReference type="OrthoDB" id="348194at2759"/>
<dbReference type="EMBL" id="HG689798">
    <property type="protein sequence ID" value="CDI74132.1"/>
    <property type="molecule type" value="Genomic_DNA"/>
</dbReference>
<accession>U6G3R9</accession>
<gene>
    <name evidence="2" type="ORF">EPH_0031280</name>
</gene>
<dbReference type="VEuPathDB" id="ToxoDB:EPH_0031280"/>
<feature type="compositionally biased region" description="Basic residues" evidence="1">
    <location>
        <begin position="316"/>
        <end position="337"/>
    </location>
</feature>
<name>U6G3R9_9EIME</name>
<evidence type="ECO:0000256" key="1">
    <source>
        <dbReference type="SAM" id="MobiDB-lite"/>
    </source>
</evidence>
<dbReference type="AlphaFoldDB" id="U6G3R9"/>
<protein>
    <submittedName>
        <fullName evidence="2">Uncharacterized protein</fullName>
    </submittedName>
</protein>
<reference evidence="2" key="1">
    <citation type="submission" date="2013-10" db="EMBL/GenBank/DDBJ databases">
        <title>Genomic analysis of the causative agents of coccidiosis in chickens.</title>
        <authorList>
            <person name="Reid A.J."/>
            <person name="Blake D."/>
            <person name="Billington K."/>
            <person name="Browne H."/>
            <person name="Dunn M."/>
            <person name="Hung S."/>
            <person name="Kawahara F."/>
            <person name="Miranda-Saavedra D."/>
            <person name="Mourier T."/>
            <person name="Nagra H."/>
            <person name="Otto T.D."/>
            <person name="Rawlings N."/>
            <person name="Sanchez A."/>
            <person name="Sanders M."/>
            <person name="Subramaniam C."/>
            <person name="Tay Y."/>
            <person name="Dear P."/>
            <person name="Doerig C."/>
            <person name="Gruber A."/>
            <person name="Parkinson J."/>
            <person name="Shirley M."/>
            <person name="Wan K.L."/>
            <person name="Berriman M."/>
            <person name="Tomley F."/>
            <person name="Pain A."/>
        </authorList>
    </citation>
    <scope>NUCLEOTIDE SEQUENCE [LARGE SCALE GENOMIC DNA]</scope>
    <source>
        <strain evidence="2">Houghton</strain>
    </source>
</reference>
<organism evidence="2 3">
    <name type="scientific">Eimeria praecox</name>
    <dbReference type="NCBI Taxonomy" id="51316"/>
    <lineage>
        <taxon>Eukaryota</taxon>
        <taxon>Sar</taxon>
        <taxon>Alveolata</taxon>
        <taxon>Apicomplexa</taxon>
        <taxon>Conoidasida</taxon>
        <taxon>Coccidia</taxon>
        <taxon>Eucoccidiorida</taxon>
        <taxon>Eimeriorina</taxon>
        <taxon>Eimeriidae</taxon>
        <taxon>Eimeria</taxon>
    </lineage>
</organism>
<feature type="region of interest" description="Disordered" evidence="1">
    <location>
        <begin position="289"/>
        <end position="387"/>
    </location>
</feature>
<keyword evidence="3" id="KW-1185">Reference proteome</keyword>
<proteinExistence type="predicted"/>
<feature type="region of interest" description="Disordered" evidence="1">
    <location>
        <begin position="134"/>
        <end position="177"/>
    </location>
</feature>